<protein>
    <recommendedName>
        <fullName evidence="6">G-protein coupled receptors family 1 profile domain-containing protein</fullName>
    </recommendedName>
</protein>
<evidence type="ECO:0000256" key="2">
    <source>
        <dbReference type="ARBA" id="ARBA00022692"/>
    </source>
</evidence>
<evidence type="ECO:0000259" key="6">
    <source>
        <dbReference type="PROSITE" id="PS50262"/>
    </source>
</evidence>
<evidence type="ECO:0000256" key="3">
    <source>
        <dbReference type="ARBA" id="ARBA00022989"/>
    </source>
</evidence>
<comment type="subcellular location">
    <subcellularLocation>
        <location evidence="1">Membrane</location>
    </subcellularLocation>
</comment>
<evidence type="ECO:0000256" key="4">
    <source>
        <dbReference type="ARBA" id="ARBA00023136"/>
    </source>
</evidence>
<dbReference type="PRINTS" id="PR00237">
    <property type="entry name" value="GPCRRHODOPSN"/>
</dbReference>
<comment type="caution">
    <text evidence="7">The sequence shown here is derived from an EMBL/GenBank/DDBJ whole genome shotgun (WGS) entry which is preliminary data.</text>
</comment>
<gene>
    <name evidence="7" type="ORF">BaRGS_00005423</name>
</gene>
<evidence type="ECO:0000256" key="5">
    <source>
        <dbReference type="SAM" id="Phobius"/>
    </source>
</evidence>
<evidence type="ECO:0000313" key="7">
    <source>
        <dbReference type="EMBL" id="KAK7503502.1"/>
    </source>
</evidence>
<organism evidence="7 8">
    <name type="scientific">Batillaria attramentaria</name>
    <dbReference type="NCBI Taxonomy" id="370345"/>
    <lineage>
        <taxon>Eukaryota</taxon>
        <taxon>Metazoa</taxon>
        <taxon>Spiralia</taxon>
        <taxon>Lophotrochozoa</taxon>
        <taxon>Mollusca</taxon>
        <taxon>Gastropoda</taxon>
        <taxon>Caenogastropoda</taxon>
        <taxon>Sorbeoconcha</taxon>
        <taxon>Cerithioidea</taxon>
        <taxon>Batillariidae</taxon>
        <taxon>Batillaria</taxon>
    </lineage>
</organism>
<proteinExistence type="predicted"/>
<reference evidence="7 8" key="1">
    <citation type="journal article" date="2023" name="Sci. Data">
        <title>Genome assembly of the Korean intertidal mud-creeper Batillaria attramentaria.</title>
        <authorList>
            <person name="Patra A.K."/>
            <person name="Ho P.T."/>
            <person name="Jun S."/>
            <person name="Lee S.J."/>
            <person name="Kim Y."/>
            <person name="Won Y.J."/>
        </authorList>
    </citation>
    <scope>NUCLEOTIDE SEQUENCE [LARGE SCALE GENOMIC DNA]</scope>
    <source>
        <strain evidence="7">Wonlab-2016</strain>
    </source>
</reference>
<feature type="domain" description="G-protein coupled receptors family 1 profile" evidence="6">
    <location>
        <begin position="36"/>
        <end position="69"/>
    </location>
</feature>
<accession>A0ABD0LX05</accession>
<sequence length="69" mass="7560">MNTSDVSPFVGLPVEEETRVLFIVLGCIACFTGVVGNLLLLTVLAKYRNLHQRQGVFIINLSLSDLVIV</sequence>
<evidence type="ECO:0000313" key="8">
    <source>
        <dbReference type="Proteomes" id="UP001519460"/>
    </source>
</evidence>
<name>A0ABD0LX05_9CAEN</name>
<keyword evidence="8" id="KW-1185">Reference proteome</keyword>
<dbReference type="InterPro" id="IPR017452">
    <property type="entry name" value="GPCR_Rhodpsn_7TM"/>
</dbReference>
<feature type="transmembrane region" description="Helical" evidence="5">
    <location>
        <begin position="20"/>
        <end position="44"/>
    </location>
</feature>
<keyword evidence="3 5" id="KW-1133">Transmembrane helix</keyword>
<dbReference type="EMBL" id="JACVVK020000020">
    <property type="protein sequence ID" value="KAK7503502.1"/>
    <property type="molecule type" value="Genomic_DNA"/>
</dbReference>
<feature type="non-terminal residue" evidence="7">
    <location>
        <position position="69"/>
    </location>
</feature>
<dbReference type="AlphaFoldDB" id="A0ABD0LX05"/>
<dbReference type="GO" id="GO:0016020">
    <property type="term" value="C:membrane"/>
    <property type="evidence" value="ECO:0007669"/>
    <property type="project" value="UniProtKB-SubCell"/>
</dbReference>
<keyword evidence="2 5" id="KW-0812">Transmembrane</keyword>
<dbReference type="InterPro" id="IPR000276">
    <property type="entry name" value="GPCR_Rhodpsn"/>
</dbReference>
<dbReference type="Proteomes" id="UP001519460">
    <property type="component" value="Unassembled WGS sequence"/>
</dbReference>
<dbReference type="SUPFAM" id="SSF81321">
    <property type="entry name" value="Family A G protein-coupled receptor-like"/>
    <property type="match status" value="1"/>
</dbReference>
<dbReference type="PROSITE" id="PS50262">
    <property type="entry name" value="G_PROTEIN_RECEP_F1_2"/>
    <property type="match status" value="1"/>
</dbReference>
<evidence type="ECO:0000256" key="1">
    <source>
        <dbReference type="ARBA" id="ARBA00004370"/>
    </source>
</evidence>
<keyword evidence="4 5" id="KW-0472">Membrane</keyword>
<dbReference type="Gene3D" id="1.20.1070.10">
    <property type="entry name" value="Rhodopsin 7-helix transmembrane proteins"/>
    <property type="match status" value="1"/>
</dbReference>